<feature type="region of interest" description="Disordered" evidence="2">
    <location>
        <begin position="413"/>
        <end position="436"/>
    </location>
</feature>
<sequence>MITVEHWAEIRRLHLSEGMPIKAIARRLGVARNTVRSALGSAEPPRYERPSRGSVMDGLEPRIVALLSEFPDMPATVVAERLGYTGSSSVLRARVALLRPRVRPVDPADRTTYEAGQVVQCDLWFPNTAVVPVAPGQLLAPPVLTMVAGFSRWIMAMALPSRTSTDLTAGMWSLLSGLGGVPKMLVWDNEAGIGQHQRLTVAARSFAGTLGTRIWQAPARDPETKGVVERANGYLQTSFLPGRRFTGPEDFNDQLADWLPRANERLVRATGSTPAARLGGDRAAMGALPPVAPVVGWRAQVRLGRDYYVRVAGNDYSVCPSVIGRMVELRCDLHRVQARCADVLVADHPRSWARALTITDPEHVVTAKGLRTAFQQRPSSTAAAPGGTGSATARQAGLVVARRALSDYDTTFGLAPRPPAPPTPPAAARHLQVVTP</sequence>
<dbReference type="PANTHER" id="PTHR35004:SF8">
    <property type="entry name" value="TRANSPOSASE RV3428C-RELATED"/>
    <property type="match status" value="1"/>
</dbReference>
<dbReference type="InterPro" id="IPR012337">
    <property type="entry name" value="RNaseH-like_sf"/>
</dbReference>
<dbReference type="InterPro" id="IPR036397">
    <property type="entry name" value="RNaseH_sf"/>
</dbReference>
<organism evidence="4 5">
    <name type="scientific">Rhodococcus antarcticus</name>
    <dbReference type="NCBI Taxonomy" id="2987751"/>
    <lineage>
        <taxon>Bacteria</taxon>
        <taxon>Bacillati</taxon>
        <taxon>Actinomycetota</taxon>
        <taxon>Actinomycetes</taxon>
        <taxon>Mycobacteriales</taxon>
        <taxon>Nocardiaceae</taxon>
        <taxon>Rhodococcus</taxon>
    </lineage>
</organism>
<dbReference type="PANTHER" id="PTHR35004">
    <property type="entry name" value="TRANSPOSASE RV3428C-RELATED"/>
    <property type="match status" value="1"/>
</dbReference>
<dbReference type="RefSeq" id="WP_265385002.1">
    <property type="nucleotide sequence ID" value="NZ_CP110616.1"/>
</dbReference>
<dbReference type="Gene3D" id="3.30.420.10">
    <property type="entry name" value="Ribonuclease H-like superfamily/Ribonuclease H"/>
    <property type="match status" value="1"/>
</dbReference>
<dbReference type="SUPFAM" id="SSF53098">
    <property type="entry name" value="Ribonuclease H-like"/>
    <property type="match status" value="1"/>
</dbReference>
<evidence type="ECO:0000313" key="5">
    <source>
        <dbReference type="Proteomes" id="UP001164965"/>
    </source>
</evidence>
<evidence type="ECO:0000259" key="3">
    <source>
        <dbReference type="PROSITE" id="PS50994"/>
    </source>
</evidence>
<comment type="similarity">
    <text evidence="1">Belongs to the transposase IS21/IS408/IS1162 family.</text>
</comment>
<dbReference type="InterPro" id="IPR009057">
    <property type="entry name" value="Homeodomain-like_sf"/>
</dbReference>
<proteinExistence type="inferred from homology"/>
<dbReference type="PROSITE" id="PS50994">
    <property type="entry name" value="INTEGRASE"/>
    <property type="match status" value="1"/>
</dbReference>
<geneLocation type="plasmid" evidence="4 5">
    <name>unnamed1</name>
</geneLocation>
<dbReference type="InterPro" id="IPR006120">
    <property type="entry name" value="Resolvase_HTH_dom"/>
</dbReference>
<gene>
    <name evidence="4" type="primary">istA</name>
    <name evidence="4" type="ORF">RHODO2019_18060</name>
</gene>
<dbReference type="InterPro" id="IPR001584">
    <property type="entry name" value="Integrase_cat-core"/>
</dbReference>
<dbReference type="Proteomes" id="UP001164965">
    <property type="component" value="Plasmid unnamed1"/>
</dbReference>
<dbReference type="EMBL" id="CP110616">
    <property type="protein sequence ID" value="UZJ26898.1"/>
    <property type="molecule type" value="Genomic_DNA"/>
</dbReference>
<name>A0ABY6P5V6_9NOCA</name>
<keyword evidence="4" id="KW-0614">Plasmid</keyword>
<dbReference type="SUPFAM" id="SSF46689">
    <property type="entry name" value="Homeodomain-like"/>
    <property type="match status" value="1"/>
</dbReference>
<keyword evidence="5" id="KW-1185">Reference proteome</keyword>
<evidence type="ECO:0000256" key="1">
    <source>
        <dbReference type="ARBA" id="ARBA00009277"/>
    </source>
</evidence>
<dbReference type="NCBIfam" id="NF033546">
    <property type="entry name" value="transpos_IS21"/>
    <property type="match status" value="1"/>
</dbReference>
<dbReference type="InterPro" id="IPR054353">
    <property type="entry name" value="IstA-like_C"/>
</dbReference>
<evidence type="ECO:0000256" key="2">
    <source>
        <dbReference type="SAM" id="MobiDB-lite"/>
    </source>
</evidence>
<protein>
    <submittedName>
        <fullName evidence="4">IS21 family transposase</fullName>
    </submittedName>
</protein>
<dbReference type="Pfam" id="PF22483">
    <property type="entry name" value="Mu-transpos_C_2"/>
    <property type="match status" value="1"/>
</dbReference>
<feature type="compositionally biased region" description="Pro residues" evidence="2">
    <location>
        <begin position="416"/>
        <end position="425"/>
    </location>
</feature>
<dbReference type="Gene3D" id="1.10.10.60">
    <property type="entry name" value="Homeodomain-like"/>
    <property type="match status" value="1"/>
</dbReference>
<accession>A0ABY6P5V6</accession>
<feature type="domain" description="Integrase catalytic" evidence="3">
    <location>
        <begin position="103"/>
        <end position="282"/>
    </location>
</feature>
<evidence type="ECO:0000313" key="4">
    <source>
        <dbReference type="EMBL" id="UZJ26898.1"/>
    </source>
</evidence>
<reference evidence="4" key="1">
    <citation type="submission" date="2022-10" db="EMBL/GenBank/DDBJ databases">
        <title>Rhodococcus sp.75.</title>
        <authorList>
            <person name="Sun M."/>
        </authorList>
    </citation>
    <scope>NUCLEOTIDE SEQUENCE</scope>
    <source>
        <strain evidence="4">75</strain>
        <plasmid evidence="4">unnamed1</plasmid>
    </source>
</reference>
<dbReference type="Pfam" id="PF02796">
    <property type="entry name" value="HTH_7"/>
    <property type="match status" value="1"/>
</dbReference>